<organism evidence="5 6">
    <name type="scientific">Eubacterium ramulus</name>
    <dbReference type="NCBI Taxonomy" id="39490"/>
    <lineage>
        <taxon>Bacteria</taxon>
        <taxon>Bacillati</taxon>
        <taxon>Bacillota</taxon>
        <taxon>Clostridia</taxon>
        <taxon>Eubacteriales</taxon>
        <taxon>Eubacteriaceae</taxon>
        <taxon>Eubacterium</taxon>
    </lineage>
</organism>
<evidence type="ECO:0000256" key="1">
    <source>
        <dbReference type="ARBA" id="ARBA00008814"/>
    </source>
</evidence>
<keyword evidence="6" id="KW-1185">Reference proteome</keyword>
<evidence type="ECO:0000256" key="2">
    <source>
        <dbReference type="SAM" id="MobiDB-lite"/>
    </source>
</evidence>
<gene>
    <name evidence="5" type="ORF">LG34_14665</name>
</gene>
<dbReference type="Gene3D" id="3.40.50.1980">
    <property type="entry name" value="Nitrogenase molybdenum iron protein domain"/>
    <property type="match status" value="2"/>
</dbReference>
<keyword evidence="3" id="KW-0732">Signal</keyword>
<evidence type="ECO:0000313" key="6">
    <source>
        <dbReference type="Proteomes" id="UP000245288"/>
    </source>
</evidence>
<evidence type="ECO:0000313" key="5">
    <source>
        <dbReference type="EMBL" id="PWE85643.1"/>
    </source>
</evidence>
<dbReference type="RefSeq" id="WP_109216626.1">
    <property type="nucleotide sequence ID" value="NZ_JRFU01000167.1"/>
</dbReference>
<dbReference type="PANTHER" id="PTHR30535:SF34">
    <property type="entry name" value="MOLYBDATE-BINDING PROTEIN MOLA"/>
    <property type="match status" value="1"/>
</dbReference>
<dbReference type="PROSITE" id="PS50983">
    <property type="entry name" value="FE_B12_PBP"/>
    <property type="match status" value="1"/>
</dbReference>
<dbReference type="PANTHER" id="PTHR30535">
    <property type="entry name" value="VITAMIN B12-BINDING PROTEIN"/>
    <property type="match status" value="1"/>
</dbReference>
<dbReference type="EMBL" id="JRFU01000167">
    <property type="protein sequence ID" value="PWE85643.1"/>
    <property type="molecule type" value="Genomic_DNA"/>
</dbReference>
<feature type="region of interest" description="Disordered" evidence="2">
    <location>
        <begin position="26"/>
        <end position="56"/>
    </location>
</feature>
<feature type="chain" id="PRO_5038412940" evidence="3">
    <location>
        <begin position="21"/>
        <end position="512"/>
    </location>
</feature>
<feature type="domain" description="Fe/B12 periplasmic-binding" evidence="4">
    <location>
        <begin position="229"/>
        <end position="501"/>
    </location>
</feature>
<protein>
    <submittedName>
        <fullName evidence="5">Ferrichrome ABC transporter substrate-binding protein</fullName>
    </submittedName>
</protein>
<reference evidence="5 6" key="1">
    <citation type="submission" date="2014-09" db="EMBL/GenBank/DDBJ databases">
        <title>Butyrate-producing bacteria isolated from human gut.</title>
        <authorList>
            <person name="Zhang Q."/>
            <person name="Zhao L."/>
        </authorList>
    </citation>
    <scope>NUCLEOTIDE SEQUENCE [LARGE SCALE GENOMIC DNA]</scope>
    <source>
        <strain evidence="5 6">21</strain>
    </source>
</reference>
<evidence type="ECO:0000259" key="4">
    <source>
        <dbReference type="PROSITE" id="PS50983"/>
    </source>
</evidence>
<feature type="compositionally biased region" description="Polar residues" evidence="2">
    <location>
        <begin position="26"/>
        <end position="38"/>
    </location>
</feature>
<comment type="similarity">
    <text evidence="1">Belongs to the bacterial solute-binding protein 8 family.</text>
</comment>
<dbReference type="PROSITE" id="PS51257">
    <property type="entry name" value="PROKAR_LIPOPROTEIN"/>
    <property type="match status" value="1"/>
</dbReference>
<dbReference type="Pfam" id="PF01497">
    <property type="entry name" value="Peripla_BP_2"/>
    <property type="match status" value="1"/>
</dbReference>
<dbReference type="SUPFAM" id="SSF53807">
    <property type="entry name" value="Helical backbone' metal receptor"/>
    <property type="match status" value="1"/>
</dbReference>
<evidence type="ECO:0000256" key="3">
    <source>
        <dbReference type="SAM" id="SignalP"/>
    </source>
</evidence>
<feature type="signal peptide" evidence="3">
    <location>
        <begin position="1"/>
        <end position="20"/>
    </location>
</feature>
<proteinExistence type="inferred from homology"/>
<accession>A0A2V1JQP6</accession>
<name>A0A2V1JQP6_EUBRA</name>
<dbReference type="AlphaFoldDB" id="A0A2V1JQP6"/>
<dbReference type="InterPro" id="IPR050902">
    <property type="entry name" value="ABC_Transporter_SBP"/>
</dbReference>
<dbReference type="OrthoDB" id="9812528at2"/>
<dbReference type="Proteomes" id="UP000245288">
    <property type="component" value="Unassembled WGS sequence"/>
</dbReference>
<sequence length="512" mass="56009">MKKRIAAVILSMVLGAGMLAGCGQKNTTDAGASSTTEVSADAEKADSAATDNKEEDADANVLEDGTYSVNVELSGGTGRATVDSPATVTVTDGQATATIVWSSTHYDYMIVDGEKYLNENEGGNSTFTFPIDGVPCEMDVVGDTTAMSTPHEIDYTLTFSFPTEVSFNDLNSEGRMNLSYADQFSVEQYGAYKLVTIVDGGRFLLVPKGASVPTDVPSNIVVLQQPLNDVYLVSSAVMDLVSKAGALSHISFTGTKEKDWYVQEAADAMKAGTLTYAGKYSAPDYELLLSNNCQFAIENTMITHNPEVKEKLEELGIPVMIERSSYEKHPLGRLEWIRLFGVLFNREQQANEFFKEQAERIQPILEKENTGLSVAFFAVSSDGTITVRKPNDYVSSMIELAGGNYSLNGYLPEEDSALSTMKMQMEDFYVAEKDADILIYNGTIEGELTSVDELIKKNSLFADFKAVKSGQVYTTGSNFYQQTSMTCDFIEDLNKVLTGSDDTDYHFLKHIQ</sequence>
<dbReference type="InterPro" id="IPR002491">
    <property type="entry name" value="ABC_transptr_periplasmic_BD"/>
</dbReference>
<comment type="caution">
    <text evidence="5">The sequence shown here is derived from an EMBL/GenBank/DDBJ whole genome shotgun (WGS) entry which is preliminary data.</text>
</comment>